<evidence type="ECO:0000313" key="1">
    <source>
        <dbReference type="EMBL" id="KAH3831559.1"/>
    </source>
</evidence>
<reference evidence="1" key="2">
    <citation type="submission" date="2020-11" db="EMBL/GenBank/DDBJ databases">
        <authorList>
            <person name="McCartney M.A."/>
            <person name="Auch B."/>
            <person name="Kono T."/>
            <person name="Mallez S."/>
            <person name="Becker A."/>
            <person name="Gohl D.M."/>
            <person name="Silverstein K.A.T."/>
            <person name="Koren S."/>
            <person name="Bechman K.B."/>
            <person name="Herman A."/>
            <person name="Abrahante J.E."/>
            <person name="Garbe J."/>
        </authorList>
    </citation>
    <scope>NUCLEOTIDE SEQUENCE</scope>
    <source>
        <strain evidence="1">Duluth1</strain>
        <tissue evidence="1">Whole animal</tissue>
    </source>
</reference>
<protein>
    <submittedName>
        <fullName evidence="1">Uncharacterized protein</fullName>
    </submittedName>
</protein>
<accession>A0A9D4K1Y4</accession>
<name>A0A9D4K1Y4_DREPO</name>
<dbReference type="AlphaFoldDB" id="A0A9D4K1Y4"/>
<dbReference type="EMBL" id="JAIWYP010000004">
    <property type="protein sequence ID" value="KAH3831559.1"/>
    <property type="molecule type" value="Genomic_DNA"/>
</dbReference>
<proteinExistence type="predicted"/>
<reference evidence="1" key="1">
    <citation type="journal article" date="2019" name="bioRxiv">
        <title>The Genome of the Zebra Mussel, Dreissena polymorpha: A Resource for Invasive Species Research.</title>
        <authorList>
            <person name="McCartney M.A."/>
            <person name="Auch B."/>
            <person name="Kono T."/>
            <person name="Mallez S."/>
            <person name="Zhang Y."/>
            <person name="Obille A."/>
            <person name="Becker A."/>
            <person name="Abrahante J.E."/>
            <person name="Garbe J."/>
            <person name="Badalamenti J.P."/>
            <person name="Herman A."/>
            <person name="Mangelson H."/>
            <person name="Liachko I."/>
            <person name="Sullivan S."/>
            <person name="Sone E.D."/>
            <person name="Koren S."/>
            <person name="Silverstein K.A.T."/>
            <person name="Beckman K.B."/>
            <person name="Gohl D.M."/>
        </authorList>
    </citation>
    <scope>NUCLEOTIDE SEQUENCE</scope>
    <source>
        <strain evidence="1">Duluth1</strain>
        <tissue evidence="1">Whole animal</tissue>
    </source>
</reference>
<evidence type="ECO:0000313" key="2">
    <source>
        <dbReference type="Proteomes" id="UP000828390"/>
    </source>
</evidence>
<comment type="caution">
    <text evidence="1">The sequence shown here is derived from an EMBL/GenBank/DDBJ whole genome shotgun (WGS) entry which is preliminary data.</text>
</comment>
<organism evidence="1 2">
    <name type="scientific">Dreissena polymorpha</name>
    <name type="common">Zebra mussel</name>
    <name type="synonym">Mytilus polymorpha</name>
    <dbReference type="NCBI Taxonomy" id="45954"/>
    <lineage>
        <taxon>Eukaryota</taxon>
        <taxon>Metazoa</taxon>
        <taxon>Spiralia</taxon>
        <taxon>Lophotrochozoa</taxon>
        <taxon>Mollusca</taxon>
        <taxon>Bivalvia</taxon>
        <taxon>Autobranchia</taxon>
        <taxon>Heteroconchia</taxon>
        <taxon>Euheterodonta</taxon>
        <taxon>Imparidentia</taxon>
        <taxon>Neoheterodontei</taxon>
        <taxon>Myida</taxon>
        <taxon>Dreissenoidea</taxon>
        <taxon>Dreissenidae</taxon>
        <taxon>Dreissena</taxon>
    </lineage>
</organism>
<keyword evidence="2" id="KW-1185">Reference proteome</keyword>
<sequence>MVETDVLRISKYESVEKRVRKKTVSNQQTLKIFFDQYVAGTMSMVEFLQSVGQQIRLRH</sequence>
<dbReference type="Proteomes" id="UP000828390">
    <property type="component" value="Unassembled WGS sequence"/>
</dbReference>
<gene>
    <name evidence="1" type="ORF">DPMN_104829</name>
</gene>